<proteinExistence type="predicted"/>
<dbReference type="PANTHER" id="PTHR46558:SF11">
    <property type="entry name" value="HTH-TYPE TRANSCRIPTIONAL REGULATOR XRE"/>
    <property type="match status" value="1"/>
</dbReference>
<gene>
    <name evidence="3" type="ORF">QNJ86_12680</name>
</gene>
<dbReference type="Gene3D" id="1.10.260.40">
    <property type="entry name" value="lambda repressor-like DNA-binding domains"/>
    <property type="match status" value="1"/>
</dbReference>
<evidence type="ECO:0000259" key="2">
    <source>
        <dbReference type="PROSITE" id="PS50943"/>
    </source>
</evidence>
<organism evidence="3 4">
    <name type="scientific">Gordonibacter faecis</name>
    <dbReference type="NCBI Taxonomy" id="3047475"/>
    <lineage>
        <taxon>Bacteria</taxon>
        <taxon>Bacillati</taxon>
        <taxon>Actinomycetota</taxon>
        <taxon>Coriobacteriia</taxon>
        <taxon>Eggerthellales</taxon>
        <taxon>Eggerthellaceae</taxon>
        <taxon>Gordonibacter</taxon>
    </lineage>
</organism>
<dbReference type="PANTHER" id="PTHR46558">
    <property type="entry name" value="TRACRIPTIONAL REGULATORY PROTEIN-RELATED-RELATED"/>
    <property type="match status" value="1"/>
</dbReference>
<keyword evidence="1" id="KW-0238">DNA-binding</keyword>
<dbReference type="PROSITE" id="PS50943">
    <property type="entry name" value="HTH_CROC1"/>
    <property type="match status" value="1"/>
</dbReference>
<accession>A0ABT7DQ23</accession>
<evidence type="ECO:0000313" key="4">
    <source>
        <dbReference type="Proteomes" id="UP001232750"/>
    </source>
</evidence>
<dbReference type="EMBL" id="JASJEU010000024">
    <property type="protein sequence ID" value="MDJ1651660.1"/>
    <property type="molecule type" value="Genomic_DNA"/>
</dbReference>
<keyword evidence="4" id="KW-1185">Reference proteome</keyword>
<dbReference type="RefSeq" id="WP_283833008.1">
    <property type="nucleotide sequence ID" value="NZ_JASJEU010000024.1"/>
</dbReference>
<dbReference type="Pfam" id="PF01381">
    <property type="entry name" value="HTH_3"/>
    <property type="match status" value="1"/>
</dbReference>
<dbReference type="InterPro" id="IPR010982">
    <property type="entry name" value="Lambda_DNA-bd_dom_sf"/>
</dbReference>
<evidence type="ECO:0000256" key="1">
    <source>
        <dbReference type="ARBA" id="ARBA00023125"/>
    </source>
</evidence>
<dbReference type="SUPFAM" id="SSF47413">
    <property type="entry name" value="lambda repressor-like DNA-binding domains"/>
    <property type="match status" value="1"/>
</dbReference>
<name>A0ABT7DQ23_9ACTN</name>
<dbReference type="InterPro" id="IPR001387">
    <property type="entry name" value="Cro/C1-type_HTH"/>
</dbReference>
<comment type="caution">
    <text evidence="3">The sequence shown here is derived from an EMBL/GenBank/DDBJ whole genome shotgun (WGS) entry which is preliminary data.</text>
</comment>
<dbReference type="CDD" id="cd00093">
    <property type="entry name" value="HTH_XRE"/>
    <property type="match status" value="1"/>
</dbReference>
<dbReference type="SMART" id="SM00530">
    <property type="entry name" value="HTH_XRE"/>
    <property type="match status" value="1"/>
</dbReference>
<reference evidence="3 4" key="1">
    <citation type="submission" date="2023-05" db="EMBL/GenBank/DDBJ databases">
        <title>Gordonibacter KGMB12511T sp. nov., isolated from faeces of healthy Korean.</title>
        <authorList>
            <person name="Kim H.S."/>
            <person name="Kim J.-S."/>
            <person name="Suh M.K."/>
            <person name="Eom M.K."/>
            <person name="Do H.E."/>
            <person name="Lee J.-S."/>
        </authorList>
    </citation>
    <scope>NUCLEOTIDE SEQUENCE [LARGE SCALE GENOMIC DNA]</scope>
    <source>
        <strain evidence="3 4">KGMB12511</strain>
    </source>
</reference>
<sequence length="65" mass="7474">MKTIEEIRKNKGISKVAVARHLGVSRPCYSRYENDPSTMRIETAKKVAEFLGVDVQDIFFISDRK</sequence>
<feature type="domain" description="HTH cro/C1-type" evidence="2">
    <location>
        <begin position="4"/>
        <end position="58"/>
    </location>
</feature>
<evidence type="ECO:0000313" key="3">
    <source>
        <dbReference type="EMBL" id="MDJ1651660.1"/>
    </source>
</evidence>
<dbReference type="Proteomes" id="UP001232750">
    <property type="component" value="Unassembled WGS sequence"/>
</dbReference>
<protein>
    <submittedName>
        <fullName evidence="3">Helix-turn-helix transcriptional regulator</fullName>
    </submittedName>
</protein>